<feature type="region of interest" description="Disordered" evidence="1">
    <location>
        <begin position="24"/>
        <end position="77"/>
    </location>
</feature>
<evidence type="ECO:0000256" key="1">
    <source>
        <dbReference type="SAM" id="MobiDB-lite"/>
    </source>
</evidence>
<dbReference type="RefSeq" id="WP_146399433.1">
    <property type="nucleotide sequence ID" value="NZ_SJPQ01000002.1"/>
</dbReference>
<dbReference type="EMBL" id="SJPQ01000002">
    <property type="protein sequence ID" value="TWT88401.1"/>
    <property type="molecule type" value="Genomic_DNA"/>
</dbReference>
<feature type="signal peptide" evidence="2">
    <location>
        <begin position="1"/>
        <end position="20"/>
    </location>
</feature>
<feature type="chain" id="PRO_5022863342" evidence="2">
    <location>
        <begin position="21"/>
        <end position="124"/>
    </location>
</feature>
<protein>
    <submittedName>
        <fullName evidence="3">Uncharacterized protein</fullName>
    </submittedName>
</protein>
<dbReference type="Proteomes" id="UP000315440">
    <property type="component" value="Unassembled WGS sequence"/>
</dbReference>
<organism evidence="3 4">
    <name type="scientific">Pseudobythopirellula maris</name>
    <dbReference type="NCBI Taxonomy" id="2527991"/>
    <lineage>
        <taxon>Bacteria</taxon>
        <taxon>Pseudomonadati</taxon>
        <taxon>Planctomycetota</taxon>
        <taxon>Planctomycetia</taxon>
        <taxon>Pirellulales</taxon>
        <taxon>Lacipirellulaceae</taxon>
        <taxon>Pseudobythopirellula</taxon>
    </lineage>
</organism>
<comment type="caution">
    <text evidence="3">The sequence shown here is derived from an EMBL/GenBank/DDBJ whole genome shotgun (WGS) entry which is preliminary data.</text>
</comment>
<sequence length="124" mass="13696" precursor="true">MRSTLPRLALLVLIATTAVASAGAQTTPGWIGLSPAEPREPAPLASRRAHRLQSHAMTEPQPYPSPESTTPAELTPAPYAGVVNHAHAPAFRWGYFGAERHAPSVHWHRDYNDDIVRWSTRPRY</sequence>
<name>A0A5C5ZNP5_9BACT</name>
<dbReference type="OrthoDB" id="291882at2"/>
<evidence type="ECO:0000313" key="3">
    <source>
        <dbReference type="EMBL" id="TWT88401.1"/>
    </source>
</evidence>
<evidence type="ECO:0000256" key="2">
    <source>
        <dbReference type="SAM" id="SignalP"/>
    </source>
</evidence>
<evidence type="ECO:0000313" key="4">
    <source>
        <dbReference type="Proteomes" id="UP000315440"/>
    </source>
</evidence>
<keyword evidence="4" id="KW-1185">Reference proteome</keyword>
<dbReference type="AlphaFoldDB" id="A0A5C5ZNP5"/>
<gene>
    <name evidence="3" type="ORF">Mal64_18820</name>
</gene>
<reference evidence="3 4" key="1">
    <citation type="submission" date="2019-02" db="EMBL/GenBank/DDBJ databases">
        <title>Deep-cultivation of Planctomycetes and their phenomic and genomic characterization uncovers novel biology.</title>
        <authorList>
            <person name="Wiegand S."/>
            <person name="Jogler M."/>
            <person name="Boedeker C."/>
            <person name="Pinto D."/>
            <person name="Vollmers J."/>
            <person name="Rivas-Marin E."/>
            <person name="Kohn T."/>
            <person name="Peeters S.H."/>
            <person name="Heuer A."/>
            <person name="Rast P."/>
            <person name="Oberbeckmann S."/>
            <person name="Bunk B."/>
            <person name="Jeske O."/>
            <person name="Meyerdierks A."/>
            <person name="Storesund J.E."/>
            <person name="Kallscheuer N."/>
            <person name="Luecker S."/>
            <person name="Lage O.M."/>
            <person name="Pohl T."/>
            <person name="Merkel B.J."/>
            <person name="Hornburger P."/>
            <person name="Mueller R.-W."/>
            <person name="Bruemmer F."/>
            <person name="Labrenz M."/>
            <person name="Spormann A.M."/>
            <person name="Op Den Camp H."/>
            <person name="Overmann J."/>
            <person name="Amann R."/>
            <person name="Jetten M.S.M."/>
            <person name="Mascher T."/>
            <person name="Medema M.H."/>
            <person name="Devos D.P."/>
            <person name="Kaster A.-K."/>
            <person name="Ovreas L."/>
            <person name="Rohde M."/>
            <person name="Galperin M.Y."/>
            <person name="Jogler C."/>
        </authorList>
    </citation>
    <scope>NUCLEOTIDE SEQUENCE [LARGE SCALE GENOMIC DNA]</scope>
    <source>
        <strain evidence="3 4">Mal64</strain>
    </source>
</reference>
<keyword evidence="2" id="KW-0732">Signal</keyword>
<proteinExistence type="predicted"/>
<accession>A0A5C5ZNP5</accession>